<dbReference type="GO" id="GO:0051123">
    <property type="term" value="P:RNA polymerase II preinitiation complex assembly"/>
    <property type="evidence" value="ECO:0007669"/>
    <property type="project" value="TreeGrafter"/>
</dbReference>
<dbReference type="EMBL" id="KK365132">
    <property type="protein sequence ID" value="KCZ82142.1"/>
    <property type="molecule type" value="Genomic_DNA"/>
</dbReference>
<protein>
    <recommendedName>
        <fullName evidence="5">Bromo domain-containing protein</fullName>
    </recommendedName>
</protein>
<name>A0A059F4X8_9MICR</name>
<comment type="subcellular location">
    <subcellularLocation>
        <location evidence="1">Nucleus</location>
    </subcellularLocation>
</comment>
<accession>A0A059F4X8</accession>
<evidence type="ECO:0000256" key="2">
    <source>
        <dbReference type="ARBA" id="ARBA00023117"/>
    </source>
</evidence>
<dbReference type="PROSITE" id="PS50014">
    <property type="entry name" value="BROMODOMAIN_2"/>
    <property type="match status" value="1"/>
</dbReference>
<dbReference type="Pfam" id="PF12157">
    <property type="entry name" value="DUF3591"/>
    <property type="match status" value="1"/>
</dbReference>
<dbReference type="Proteomes" id="UP000030655">
    <property type="component" value="Unassembled WGS sequence"/>
</dbReference>
<dbReference type="HOGENOM" id="CLU_327073_0_0_1"/>
<dbReference type="Gene3D" id="1.20.920.10">
    <property type="entry name" value="Bromodomain-like"/>
    <property type="match status" value="1"/>
</dbReference>
<dbReference type="Pfam" id="PF00439">
    <property type="entry name" value="Bromodomain"/>
    <property type="match status" value="1"/>
</dbReference>
<dbReference type="OrthoDB" id="5752at2759"/>
<dbReference type="InterPro" id="IPR022591">
    <property type="entry name" value="TAF1_HAT_dom"/>
</dbReference>
<dbReference type="VEuPathDB" id="MicrosporidiaDB:H312_00419"/>
<dbReference type="InterPro" id="IPR040240">
    <property type="entry name" value="TAF1"/>
</dbReference>
<keyword evidence="2 4" id="KW-0103">Bromodomain</keyword>
<dbReference type="InterPro" id="IPR036427">
    <property type="entry name" value="Bromodomain-like_sf"/>
</dbReference>
<evidence type="ECO:0000259" key="5">
    <source>
        <dbReference type="PROSITE" id="PS50014"/>
    </source>
</evidence>
<dbReference type="PANTHER" id="PTHR13900:SF0">
    <property type="entry name" value="TRANSCRIPTION INITIATION FACTOR TFIID SUBUNIT 1"/>
    <property type="match status" value="1"/>
</dbReference>
<evidence type="ECO:0000313" key="6">
    <source>
        <dbReference type="EMBL" id="KCZ82142.1"/>
    </source>
</evidence>
<dbReference type="AlphaFoldDB" id="A0A059F4X8"/>
<sequence length="832" mass="98420">MEESNNKNFKISELVYTDKAYEYKLRKPKFRRKQLETMSFEVDDSIKMKNSKFFTNSNKNHSETYSSSRNIALKKLYKKRQSEEIKPKQSTESCFDLVDWEKDIKYSDVNDYYEDIKTNQFVNSIFENEYWEDQIITEETEIYKFKPFLTLNINDPNLIFDPVDEERKKIKKKKEVSFSDKPLKSKYNISNDKYYEFDNLFKSNLGIHGVQHSVPALKLYQDFYKTSFSNEELRNFHRPLFYLPMGTYTFSPLKSAECRNSNLIKKVSELELIDDIPFQLVEYSEEFPPLIQNTGMVSLILNYSRKTQEEYEYMKEKEKFTCVNLNPEDPSPFCDYGDVKMNESIIGISNNLFKAPLFKHKSGDYLCIFKENNLYLRKIDDILLSGQTYPLDAVYSPNSRKFNIFCKNRLKNMAYRYFNDKKNTLGIKSHVIDEIFPFFSEGSKRKWMKEFCDLIRKGRDNYWILKPNEPMLNEEDLRKLVTPENVCQYESMLAAERRLLDLGVIITDESNEEVRTAPWNLTRNFVSVCNGKGLLELEGIADPTGIGEGFSFLKMKFKKGNETENRKMFNELQSQYKNIIQKIWNKQNESLSSTKEVFLEKKEEVKEQPKKEELDKTAPYIKIKRIFTVDDENVEEEEEIYDKRVIDMYLKLRKQNKEDKKLLKCGSCGQLGHTKTNKICQNYIEKKFTKRTRENQKRKAKMFLMENQMNLVNSFFNLQYSADFHRPVNTKKFSDYLNYVKQPIDLSVIKSKVRTFKYKTFDSFLSDVKLLRDNCFAYNGTEHSLSKTAQIMVDMANDLYENKKDLIEEAEGVVIDDAISETVSVTENTLNF</sequence>
<dbReference type="GO" id="GO:0016251">
    <property type="term" value="F:RNA polymerase II general transcription initiation factor activity"/>
    <property type="evidence" value="ECO:0007669"/>
    <property type="project" value="InterPro"/>
</dbReference>
<reference evidence="6 7" key="2">
    <citation type="submission" date="2014-03" db="EMBL/GenBank/DDBJ databases">
        <title>The Genome Sequence of Anncaliia algerae insect isolate PRA339.</title>
        <authorList>
            <consortium name="The Broad Institute Genome Sequencing Platform"/>
            <consortium name="The Broad Institute Genome Sequencing Center for Infectious Disease"/>
            <person name="Cuomo C."/>
            <person name="Becnel J."/>
            <person name="Sanscrainte N."/>
            <person name="Walker B."/>
            <person name="Young S.K."/>
            <person name="Zeng Q."/>
            <person name="Gargeya S."/>
            <person name="Fitzgerald M."/>
            <person name="Haas B."/>
            <person name="Abouelleil A."/>
            <person name="Alvarado L."/>
            <person name="Arachchi H.M."/>
            <person name="Berlin A.M."/>
            <person name="Chapman S.B."/>
            <person name="Dewar J."/>
            <person name="Goldberg J."/>
            <person name="Griggs A."/>
            <person name="Gujja S."/>
            <person name="Hansen M."/>
            <person name="Howarth C."/>
            <person name="Imamovic A."/>
            <person name="Larimer J."/>
            <person name="McCowan C."/>
            <person name="Murphy C."/>
            <person name="Neiman D."/>
            <person name="Pearson M."/>
            <person name="Priest M."/>
            <person name="Roberts A."/>
            <person name="Saif S."/>
            <person name="Shea T."/>
            <person name="Sisk P."/>
            <person name="Sykes S."/>
            <person name="Wortman J."/>
            <person name="Nusbaum C."/>
            <person name="Birren B."/>
        </authorList>
    </citation>
    <scope>NUCLEOTIDE SEQUENCE [LARGE SCALE GENOMIC DNA]</scope>
    <source>
        <strain evidence="6 7">PRA339</strain>
    </source>
</reference>
<proteinExistence type="predicted"/>
<dbReference type="GO" id="GO:0017025">
    <property type="term" value="F:TBP-class protein binding"/>
    <property type="evidence" value="ECO:0007669"/>
    <property type="project" value="InterPro"/>
</dbReference>
<dbReference type="PRINTS" id="PR00503">
    <property type="entry name" value="BROMODOMAIN"/>
</dbReference>
<dbReference type="SMART" id="SM00297">
    <property type="entry name" value="BROMO"/>
    <property type="match status" value="1"/>
</dbReference>
<dbReference type="GO" id="GO:0004402">
    <property type="term" value="F:histone acetyltransferase activity"/>
    <property type="evidence" value="ECO:0007669"/>
    <property type="project" value="InterPro"/>
</dbReference>
<evidence type="ECO:0000313" key="7">
    <source>
        <dbReference type="Proteomes" id="UP000030655"/>
    </source>
</evidence>
<evidence type="ECO:0000256" key="1">
    <source>
        <dbReference type="ARBA" id="ARBA00004123"/>
    </source>
</evidence>
<organism evidence="6 7">
    <name type="scientific">Anncaliia algerae PRA339</name>
    <dbReference type="NCBI Taxonomy" id="1288291"/>
    <lineage>
        <taxon>Eukaryota</taxon>
        <taxon>Fungi</taxon>
        <taxon>Fungi incertae sedis</taxon>
        <taxon>Microsporidia</taxon>
        <taxon>Tubulinosematoidea</taxon>
        <taxon>Tubulinosematidae</taxon>
        <taxon>Anncaliia</taxon>
    </lineage>
</organism>
<reference evidence="7" key="1">
    <citation type="submission" date="2013-02" db="EMBL/GenBank/DDBJ databases">
        <authorList>
            <consortium name="The Broad Institute Genome Sequencing Platform"/>
            <person name="Cuomo C."/>
            <person name="Becnel J."/>
            <person name="Sanscrainte N."/>
            <person name="Walker B."/>
            <person name="Young S.K."/>
            <person name="Zeng Q."/>
            <person name="Gargeya S."/>
            <person name="Fitzgerald M."/>
            <person name="Haas B."/>
            <person name="Abouelleil A."/>
            <person name="Alvarado L."/>
            <person name="Arachchi H.M."/>
            <person name="Berlin A.M."/>
            <person name="Chapman S.B."/>
            <person name="Dewar J."/>
            <person name="Goldberg J."/>
            <person name="Griggs A."/>
            <person name="Gujja S."/>
            <person name="Hansen M."/>
            <person name="Howarth C."/>
            <person name="Imamovic A."/>
            <person name="Larimer J."/>
            <person name="McCowan C."/>
            <person name="Murphy C."/>
            <person name="Neiman D."/>
            <person name="Pearson M."/>
            <person name="Priest M."/>
            <person name="Roberts A."/>
            <person name="Saif S."/>
            <person name="Shea T."/>
            <person name="Sisk P."/>
            <person name="Sykes S."/>
            <person name="Wortman J."/>
            <person name="Nusbaum C."/>
            <person name="Birren B."/>
        </authorList>
    </citation>
    <scope>NUCLEOTIDE SEQUENCE [LARGE SCALE GENOMIC DNA]</scope>
    <source>
        <strain evidence="7">PRA339</strain>
    </source>
</reference>
<dbReference type="GO" id="GO:0005669">
    <property type="term" value="C:transcription factor TFIID complex"/>
    <property type="evidence" value="ECO:0007669"/>
    <property type="project" value="InterPro"/>
</dbReference>
<evidence type="ECO:0000256" key="3">
    <source>
        <dbReference type="ARBA" id="ARBA00023242"/>
    </source>
</evidence>
<feature type="domain" description="Bromo" evidence="5">
    <location>
        <begin position="716"/>
        <end position="786"/>
    </location>
</feature>
<dbReference type="PANTHER" id="PTHR13900">
    <property type="entry name" value="TRANSCRIPTION INITIATION FACTOR TFIID"/>
    <property type="match status" value="1"/>
</dbReference>
<dbReference type="STRING" id="1288291.A0A059F4X8"/>
<evidence type="ECO:0000256" key="4">
    <source>
        <dbReference type="PROSITE-ProRule" id="PRU00035"/>
    </source>
</evidence>
<keyword evidence="3" id="KW-0539">Nucleus</keyword>
<keyword evidence="7" id="KW-1185">Reference proteome</keyword>
<gene>
    <name evidence="6" type="ORF">H312_00419</name>
</gene>
<dbReference type="InterPro" id="IPR001487">
    <property type="entry name" value="Bromodomain"/>
</dbReference>
<dbReference type="SUPFAM" id="SSF47370">
    <property type="entry name" value="Bromodomain"/>
    <property type="match status" value="1"/>
</dbReference>